<feature type="transmembrane region" description="Helical" evidence="4">
    <location>
        <begin position="114"/>
        <end position="134"/>
    </location>
</feature>
<protein>
    <recommendedName>
        <fullName evidence="9">Protein gustavus</fullName>
    </recommendedName>
</protein>
<dbReference type="InterPro" id="IPR003877">
    <property type="entry name" value="SPRY_dom"/>
</dbReference>
<dbReference type="EMBL" id="OU899035">
    <property type="protein sequence ID" value="CAH1723675.1"/>
    <property type="molecule type" value="Genomic_DNA"/>
</dbReference>
<dbReference type="SMART" id="SM00449">
    <property type="entry name" value="SPRY"/>
    <property type="match status" value="1"/>
</dbReference>
<keyword evidence="4" id="KW-1133">Transmembrane helix</keyword>
<dbReference type="FunFam" id="1.10.750.20:FF:000001">
    <property type="entry name" value="Ankyrin repeat and SOCS box containing 1"/>
    <property type="match status" value="1"/>
</dbReference>
<dbReference type="PANTHER" id="PTHR12245">
    <property type="entry name" value="SPRY DOMAIN CONTAINING SOCS BOX PROTEIN"/>
    <property type="match status" value="1"/>
</dbReference>
<dbReference type="Proteomes" id="UP001154329">
    <property type="component" value="Chromosome 2"/>
</dbReference>
<keyword evidence="4" id="KW-0812">Transmembrane</keyword>
<gene>
    <name evidence="7" type="ORF">APHIGO_LOCUS5254</name>
</gene>
<evidence type="ECO:0000256" key="3">
    <source>
        <dbReference type="ARBA" id="ARBA00022490"/>
    </source>
</evidence>
<dbReference type="Gene3D" id="1.10.750.20">
    <property type="entry name" value="SOCS box"/>
    <property type="match status" value="1"/>
</dbReference>
<name>A0A9P0NKD5_APHGO</name>
<evidence type="ECO:0000313" key="7">
    <source>
        <dbReference type="EMBL" id="CAH1723675.1"/>
    </source>
</evidence>
<reference evidence="7" key="2">
    <citation type="submission" date="2022-10" db="EMBL/GenBank/DDBJ databases">
        <authorList>
            <consortium name="ENA_rothamsted_submissions"/>
            <consortium name="culmorum"/>
            <person name="King R."/>
        </authorList>
    </citation>
    <scope>NUCLEOTIDE SEQUENCE</scope>
</reference>
<evidence type="ECO:0008006" key="9">
    <source>
        <dbReference type="Google" id="ProtNLM"/>
    </source>
</evidence>
<evidence type="ECO:0000256" key="1">
    <source>
        <dbReference type="ARBA" id="ARBA00004496"/>
    </source>
</evidence>
<organism evidence="7 8">
    <name type="scientific">Aphis gossypii</name>
    <name type="common">Cotton aphid</name>
    <dbReference type="NCBI Taxonomy" id="80765"/>
    <lineage>
        <taxon>Eukaryota</taxon>
        <taxon>Metazoa</taxon>
        <taxon>Ecdysozoa</taxon>
        <taxon>Arthropoda</taxon>
        <taxon>Hexapoda</taxon>
        <taxon>Insecta</taxon>
        <taxon>Pterygota</taxon>
        <taxon>Neoptera</taxon>
        <taxon>Paraneoptera</taxon>
        <taxon>Hemiptera</taxon>
        <taxon>Sternorrhyncha</taxon>
        <taxon>Aphidomorpha</taxon>
        <taxon>Aphidoidea</taxon>
        <taxon>Aphididae</taxon>
        <taxon>Aphidini</taxon>
        <taxon>Aphis</taxon>
        <taxon>Aphis</taxon>
    </lineage>
</organism>
<dbReference type="InterPro" id="IPR001870">
    <property type="entry name" value="B30.2/SPRY"/>
</dbReference>
<dbReference type="InterPro" id="IPR050672">
    <property type="entry name" value="FBXO45-Fsn/SPSB_families"/>
</dbReference>
<dbReference type="InterPro" id="IPR001496">
    <property type="entry name" value="SOCS_box"/>
</dbReference>
<dbReference type="SUPFAM" id="SSF49899">
    <property type="entry name" value="Concanavalin A-like lectins/glucanases"/>
    <property type="match status" value="1"/>
</dbReference>
<evidence type="ECO:0000259" key="6">
    <source>
        <dbReference type="PROSITE" id="PS50225"/>
    </source>
</evidence>
<proteinExistence type="inferred from homology"/>
<dbReference type="AlphaFoldDB" id="A0A9P0NKD5"/>
<feature type="domain" description="B30.2/SPRY" evidence="5">
    <location>
        <begin position="290"/>
        <end position="502"/>
    </location>
</feature>
<dbReference type="GO" id="GO:0043161">
    <property type="term" value="P:proteasome-mediated ubiquitin-dependent protein catabolic process"/>
    <property type="evidence" value="ECO:0007669"/>
    <property type="project" value="TreeGrafter"/>
</dbReference>
<dbReference type="Gene3D" id="2.60.120.920">
    <property type="match status" value="1"/>
</dbReference>
<keyword evidence="8" id="KW-1185">Reference proteome</keyword>
<reference evidence="7" key="1">
    <citation type="submission" date="2022-02" db="EMBL/GenBank/DDBJ databases">
        <authorList>
            <person name="King R."/>
        </authorList>
    </citation>
    <scope>NUCLEOTIDE SEQUENCE</scope>
</reference>
<dbReference type="FunFam" id="2.60.120.920:FF:000007">
    <property type="entry name" value="SPRY domain-containing SOCS box protein 1"/>
    <property type="match status" value="1"/>
</dbReference>
<dbReference type="PROSITE" id="PS50225">
    <property type="entry name" value="SOCS"/>
    <property type="match status" value="1"/>
</dbReference>
<evidence type="ECO:0000313" key="8">
    <source>
        <dbReference type="Proteomes" id="UP001154329"/>
    </source>
</evidence>
<dbReference type="GO" id="GO:0019005">
    <property type="term" value="C:SCF ubiquitin ligase complex"/>
    <property type="evidence" value="ECO:0007669"/>
    <property type="project" value="TreeGrafter"/>
</dbReference>
<evidence type="ECO:0000256" key="4">
    <source>
        <dbReference type="SAM" id="Phobius"/>
    </source>
</evidence>
<comment type="similarity">
    <text evidence="2">Belongs to the SPSB family.</text>
</comment>
<dbReference type="Pfam" id="PF00622">
    <property type="entry name" value="SPRY"/>
    <property type="match status" value="1"/>
</dbReference>
<dbReference type="CDD" id="cd12906">
    <property type="entry name" value="SPRY_SOCS1-2-4"/>
    <property type="match status" value="1"/>
</dbReference>
<dbReference type="InterPro" id="IPR013320">
    <property type="entry name" value="ConA-like_dom_sf"/>
</dbReference>
<dbReference type="Pfam" id="PF07525">
    <property type="entry name" value="SOCS_box"/>
    <property type="match status" value="1"/>
</dbReference>
<accession>A0A9P0NKD5</accession>
<dbReference type="PANTHER" id="PTHR12245:SF11">
    <property type="entry name" value="PROTEIN GUSTAVUS"/>
    <property type="match status" value="1"/>
</dbReference>
<dbReference type="InterPro" id="IPR043136">
    <property type="entry name" value="B30.2/SPRY_sf"/>
</dbReference>
<dbReference type="PROSITE" id="PS50188">
    <property type="entry name" value="B302_SPRY"/>
    <property type="match status" value="1"/>
</dbReference>
<keyword evidence="4" id="KW-0472">Membrane</keyword>
<evidence type="ECO:0000259" key="5">
    <source>
        <dbReference type="PROSITE" id="PS50188"/>
    </source>
</evidence>
<keyword evidence="3" id="KW-0963">Cytoplasm</keyword>
<dbReference type="SMART" id="SM00969">
    <property type="entry name" value="SOCS_box"/>
    <property type="match status" value="1"/>
</dbReference>
<feature type="domain" description="SOCS box" evidence="6">
    <location>
        <begin position="492"/>
        <end position="548"/>
    </location>
</feature>
<dbReference type="GO" id="GO:0005737">
    <property type="term" value="C:cytoplasm"/>
    <property type="evidence" value="ECO:0007669"/>
    <property type="project" value="UniProtKB-SubCell"/>
</dbReference>
<comment type="subcellular location">
    <subcellularLocation>
        <location evidence="1">Cytoplasm</location>
    </subcellularLocation>
</comment>
<evidence type="ECO:0000256" key="2">
    <source>
        <dbReference type="ARBA" id="ARBA00010910"/>
    </source>
</evidence>
<sequence>MPAVVLPTRHCIAATNATTSTKKSPSTAVTIAAAAGNNITTTTTTTLYWLPVVDSPACCFCCYCGGRLFVVPTTTGRVNTTVGRSSSPLSRFNACSPPPPSRNNFGRLCRCDGAVVAAATTAAAAVVLLVPYVLGPPCFRPIVLPPTFVTAANHLRHHRRIHHQHLYNTALAGNNMETRLKGTGGSALGGASSALVGTSGNLGAAAAAAVLSGGSSRVTSSGVELRELRRHNYKASVSVLSHLNKGNAASPYVSIGAGHRQRTRAHRAMNMGQKISSGVKTVSRESAQPYKPVVPRELAQDFARPARLDILLDMPPASKEMQIKHGWNADDRSLNIFVKEEDKLTFHRHPVAQSTDCIRGKTGLTKGLHVWEVNWSTRQRGTHAVVGVATQDAPLHSVGYQSLVGSNDQSWGWDLGRNKLYHDSKSYDGITYPALLKPDETFIVPDKFLVVLDMDEGTLSFVVDGQYLGVAFRGLKGRKLFPIVSAVWGHCEITMKYIGGLDPEPLPLMDLCRRVIRQRIGKQYLEERVMDLNLPQSLSVYLLYRDRR</sequence>